<dbReference type="GO" id="GO:0005975">
    <property type="term" value="P:carbohydrate metabolic process"/>
    <property type="evidence" value="ECO:0007669"/>
    <property type="project" value="InterPro"/>
</dbReference>
<reference evidence="1 2" key="1">
    <citation type="submission" date="2018-12" db="EMBL/GenBank/DDBJ databases">
        <title>First genome draft of Desulfovibrio legallis sp. nov.</title>
        <authorList>
            <person name="Ben Dhia O."/>
            <person name="Najjari A."/>
            <person name="Ferjani R."/>
            <person name="Fhoula I."/>
            <person name="Fardeau M.-L."/>
            <person name="Boudabbous A."/>
            <person name="Ouzari H.I."/>
        </authorList>
    </citation>
    <scope>NUCLEOTIDE SEQUENCE [LARGE SCALE GENOMIC DNA]</scope>
    <source>
        <strain evidence="1 2">H1T</strain>
    </source>
</reference>
<dbReference type="EMBL" id="SIXC01000011">
    <property type="protein sequence ID" value="TBH78975.1"/>
    <property type="molecule type" value="Genomic_DNA"/>
</dbReference>
<dbReference type="SUPFAM" id="SSF88713">
    <property type="entry name" value="Glycoside hydrolase/deacetylase"/>
    <property type="match status" value="1"/>
</dbReference>
<evidence type="ECO:0000313" key="2">
    <source>
        <dbReference type="Proteomes" id="UP000292919"/>
    </source>
</evidence>
<dbReference type="Proteomes" id="UP000292919">
    <property type="component" value="Unassembled WGS sequence"/>
</dbReference>
<sequence>MNARPELYLTVSLDVEEEGLFGGQYARRGCTTANTACLERLIPLCDVGVRPTLFCAHSVLADPASLPILARLRDHCNAEIGAHLHHWNTPPLALPGTPEPPDTAAAVPAIAVSPELMAAKLATLMAVGRSFQGAPLTSFRMGRWDLHRAHWPLLAQAGVLADASVRPLHCARSPLQGPDHFDAPTAPYWAPVADKAIFELPLTVTPLVQALPGLLRTAPGKAGVAMRAGFRQWGALALLPVYHPLWAMRRITSLFVARGGRVLSLTWHSSEMMPGGAPHMPDAAAVDRLLHKILSWLHWLNERYQVRCLTLDELRRAMGPTAPTPTPPAVGDWTCAPLA</sequence>
<gene>
    <name evidence="1" type="ORF">EB812_09125</name>
</gene>
<name>A0A6H3F790_9BACT</name>
<dbReference type="AlphaFoldDB" id="A0A6H3F790"/>
<accession>A0A6H3F790</accession>
<keyword evidence="2" id="KW-1185">Reference proteome</keyword>
<dbReference type="InterPro" id="IPR011330">
    <property type="entry name" value="Glyco_hydro/deAcase_b/a-brl"/>
</dbReference>
<comment type="caution">
    <text evidence="1">The sequence shown here is derived from an EMBL/GenBank/DDBJ whole genome shotgun (WGS) entry which is preliminary data.</text>
</comment>
<proteinExistence type="predicted"/>
<dbReference type="GO" id="GO:0016740">
    <property type="term" value="F:transferase activity"/>
    <property type="evidence" value="ECO:0007669"/>
    <property type="project" value="UniProtKB-KW"/>
</dbReference>
<keyword evidence="1" id="KW-0808">Transferase</keyword>
<evidence type="ECO:0000313" key="1">
    <source>
        <dbReference type="EMBL" id="TBH78975.1"/>
    </source>
</evidence>
<organism evidence="1 2">
    <name type="scientific">Desulfovibrio legallii</name>
    <dbReference type="NCBI Taxonomy" id="571438"/>
    <lineage>
        <taxon>Bacteria</taxon>
        <taxon>Pseudomonadati</taxon>
        <taxon>Thermodesulfobacteriota</taxon>
        <taxon>Desulfovibrionia</taxon>
        <taxon>Desulfovibrionales</taxon>
        <taxon>Desulfovibrionaceae</taxon>
        <taxon>Desulfovibrio</taxon>
    </lineage>
</organism>
<dbReference type="RefSeq" id="WP_130958137.1">
    <property type="nucleotide sequence ID" value="NZ_JBHSHA010000015.1"/>
</dbReference>
<dbReference type="Gene3D" id="3.20.20.370">
    <property type="entry name" value="Glycoside hydrolase/deacetylase"/>
    <property type="match status" value="1"/>
</dbReference>
<protein>
    <submittedName>
        <fullName evidence="1">Glycosyl transferase family 1</fullName>
    </submittedName>
</protein>